<comment type="cofactor">
    <cofactor evidence="17">
        <name>Mg(2+)</name>
        <dbReference type="ChEBI" id="CHEBI:18420"/>
    </cofactor>
</comment>
<comment type="catalytic activity">
    <reaction evidence="1 18 19">
        <text>(6R)-NADHX = (6S)-NADHX</text>
        <dbReference type="Rhea" id="RHEA:32215"/>
        <dbReference type="ChEBI" id="CHEBI:64074"/>
        <dbReference type="ChEBI" id="CHEBI:64075"/>
        <dbReference type="EC" id="5.1.99.6"/>
    </reaction>
</comment>
<comment type="subunit">
    <text evidence="17">Homotetramer.</text>
</comment>
<feature type="binding site" evidence="17">
    <location>
        <position position="264"/>
    </location>
    <ligand>
        <name>(6S)-NADPHX</name>
        <dbReference type="ChEBI" id="CHEBI:64076"/>
    </ligand>
</feature>
<keyword evidence="7 17" id="KW-0067">ATP-binding</keyword>
<dbReference type="PANTHER" id="PTHR12592">
    <property type="entry name" value="ATP-DEPENDENT (S)-NAD(P)H-HYDRATE DEHYDRATASE FAMILY MEMBER"/>
    <property type="match status" value="1"/>
</dbReference>
<keyword evidence="5 18" id="KW-0479">Metal-binding</keyword>
<evidence type="ECO:0000256" key="10">
    <source>
        <dbReference type="ARBA" id="ARBA00023027"/>
    </source>
</evidence>
<comment type="similarity">
    <text evidence="17">Belongs to the NnrD/CARKD family.</text>
</comment>
<comment type="similarity">
    <text evidence="3 19">In the N-terminal section; belongs to the NnrE/AIBP family.</text>
</comment>
<keyword evidence="11 18" id="KW-0413">Isomerase</keyword>
<dbReference type="InterPro" id="IPR004443">
    <property type="entry name" value="YjeF_N_dom"/>
</dbReference>
<dbReference type="EC" id="4.2.1.136" evidence="19"/>
<dbReference type="SUPFAM" id="SSF53613">
    <property type="entry name" value="Ribokinase-like"/>
    <property type="match status" value="1"/>
</dbReference>
<sequence length="496" mass="50362">MPVFPRRDDKNPRQATRPAPAELLLPDESRRLDQAAAEAGVSLERLMAAAGRAVARAAMRRWRPRPVVVLAGPGNNGGDGWVAARLLEEAGWPVAVAAFGMPPENSVAAEAAGRWRGVRVPFSPEAVGRAGLVIDALFGAGLSRDLPAEAEAVLRAIRAPILAVDVPSGLDGATGQVRGFAPEAAVTVALERARPGHVLLPGRDLCGALEVVELGFPPGLIEALRVRCWRNGPALWRLPVPGAAMHKHSRGHVVVAAGATMPGAARLAAAGARRAGAGLVTVAATTQGAAFLLRGVAEAGDIIADPPAEALVGGKGKVWVLGPGMVPDDRARDLLAKVMEAGDRLVVDAGGLTLCAGAPERLRGASIITPHGGEFGRVFGPLGDLAQTDKPEAARQAASLTGAVVVLKGSDTVVAAPDGRVAINSNAPPTLATAGSGDVLSGICGAMLGQGLEPFEAAAAAVWLHGAAAPTGAGVVAEDVAAGIPRAFAQWTETYA</sequence>
<feature type="binding site" evidence="17">
    <location>
        <position position="437"/>
    </location>
    <ligand>
        <name>AMP</name>
        <dbReference type="ChEBI" id="CHEBI:456215"/>
    </ligand>
</feature>
<dbReference type="Gene3D" id="3.40.50.10260">
    <property type="entry name" value="YjeF N-terminal domain"/>
    <property type="match status" value="1"/>
</dbReference>
<keyword evidence="8 17" id="KW-0521">NADP</keyword>
<feature type="compositionally biased region" description="Basic and acidic residues" evidence="20">
    <location>
        <begin position="1"/>
        <end position="12"/>
    </location>
</feature>
<dbReference type="EC" id="5.1.99.6" evidence="19"/>
<dbReference type="CDD" id="cd01171">
    <property type="entry name" value="YXKO-related"/>
    <property type="match status" value="1"/>
</dbReference>
<evidence type="ECO:0000256" key="3">
    <source>
        <dbReference type="ARBA" id="ARBA00006001"/>
    </source>
</evidence>
<evidence type="ECO:0000256" key="14">
    <source>
        <dbReference type="ARBA" id="ARBA00025153"/>
    </source>
</evidence>
<evidence type="ECO:0000256" key="6">
    <source>
        <dbReference type="ARBA" id="ARBA00022741"/>
    </source>
</evidence>
<evidence type="ECO:0000313" key="23">
    <source>
        <dbReference type="EMBL" id="MFC0408151.1"/>
    </source>
</evidence>
<keyword evidence="12 17" id="KW-0456">Lyase</keyword>
<comment type="catalytic activity">
    <reaction evidence="16 17 19">
        <text>(6S)-NADPHX + ADP = AMP + phosphate + NADPH + H(+)</text>
        <dbReference type="Rhea" id="RHEA:32235"/>
        <dbReference type="ChEBI" id="CHEBI:15378"/>
        <dbReference type="ChEBI" id="CHEBI:43474"/>
        <dbReference type="ChEBI" id="CHEBI:57783"/>
        <dbReference type="ChEBI" id="CHEBI:64076"/>
        <dbReference type="ChEBI" id="CHEBI:456215"/>
        <dbReference type="ChEBI" id="CHEBI:456216"/>
        <dbReference type="EC" id="4.2.1.136"/>
    </reaction>
</comment>
<dbReference type="HAMAP" id="MF_01966">
    <property type="entry name" value="NADHX_epimerase"/>
    <property type="match status" value="1"/>
</dbReference>
<feature type="binding site" evidence="18">
    <location>
        <begin position="139"/>
        <end position="145"/>
    </location>
    <ligand>
        <name>(6S)-NADPHX</name>
        <dbReference type="ChEBI" id="CHEBI:64076"/>
    </ligand>
</feature>
<keyword evidence="24" id="KW-1185">Reference proteome</keyword>
<dbReference type="SUPFAM" id="SSF64153">
    <property type="entry name" value="YjeF N-terminal domain-like"/>
    <property type="match status" value="1"/>
</dbReference>
<protein>
    <recommendedName>
        <fullName evidence="19">Bifunctional NAD(P)H-hydrate repair enzyme</fullName>
    </recommendedName>
    <alternativeName>
        <fullName evidence="19">Nicotinamide nucleotide repair protein</fullName>
    </alternativeName>
    <domain>
        <recommendedName>
            <fullName evidence="19">ADP-dependent (S)-NAD(P)H-hydrate dehydratase</fullName>
            <ecNumber evidence="19">4.2.1.136</ecNumber>
        </recommendedName>
        <alternativeName>
            <fullName evidence="19">ADP-dependent NAD(P)HX dehydratase</fullName>
        </alternativeName>
    </domain>
    <domain>
        <recommendedName>
            <fullName evidence="19">NAD(P)H-hydrate epimerase</fullName>
            <ecNumber evidence="19">5.1.99.6</ecNumber>
        </recommendedName>
    </domain>
</protein>
<feature type="binding site" evidence="17">
    <location>
        <position position="324"/>
    </location>
    <ligand>
        <name>(6S)-NADPHX</name>
        <dbReference type="ChEBI" id="CHEBI:64076"/>
    </ligand>
</feature>
<dbReference type="InterPro" id="IPR029056">
    <property type="entry name" value="Ribokinase-like"/>
</dbReference>
<dbReference type="InterPro" id="IPR000631">
    <property type="entry name" value="CARKD"/>
</dbReference>
<evidence type="ECO:0000313" key="24">
    <source>
        <dbReference type="Proteomes" id="UP001589865"/>
    </source>
</evidence>
<dbReference type="RefSeq" id="WP_377043895.1">
    <property type="nucleotide sequence ID" value="NZ_JBHLUN010000005.1"/>
</dbReference>
<dbReference type="EMBL" id="JBHLUN010000005">
    <property type="protein sequence ID" value="MFC0408151.1"/>
    <property type="molecule type" value="Genomic_DNA"/>
</dbReference>
<keyword evidence="6 17" id="KW-0547">Nucleotide-binding</keyword>
<comment type="function">
    <text evidence="14 19">Bifunctional enzyme that catalyzes the epimerization of the S- and R-forms of NAD(P)HX and the dehydration of the S-form of NAD(P)HX at the expense of ADP, which is converted to AMP. This allows the repair of both epimers of NAD(P)HX, a damaged form of NAD(P)H that is a result of enzymatic or heat-dependent hydration.</text>
</comment>
<evidence type="ECO:0000256" key="5">
    <source>
        <dbReference type="ARBA" id="ARBA00022723"/>
    </source>
</evidence>
<comment type="caution">
    <text evidence="18">Lacks conserved residue(s) required for the propagation of feature annotation.</text>
</comment>
<feature type="binding site" evidence="18">
    <location>
        <position position="76"/>
    </location>
    <ligand>
        <name>K(+)</name>
        <dbReference type="ChEBI" id="CHEBI:29103"/>
    </ligand>
</feature>
<dbReference type="PROSITE" id="PS51383">
    <property type="entry name" value="YJEF_C_3"/>
    <property type="match status" value="1"/>
</dbReference>
<comment type="catalytic activity">
    <reaction evidence="15 17 19">
        <text>(6S)-NADHX + ADP = AMP + phosphate + NADH + H(+)</text>
        <dbReference type="Rhea" id="RHEA:32223"/>
        <dbReference type="ChEBI" id="CHEBI:15378"/>
        <dbReference type="ChEBI" id="CHEBI:43474"/>
        <dbReference type="ChEBI" id="CHEBI:57945"/>
        <dbReference type="ChEBI" id="CHEBI:64074"/>
        <dbReference type="ChEBI" id="CHEBI:456215"/>
        <dbReference type="ChEBI" id="CHEBI:456216"/>
        <dbReference type="EC" id="4.2.1.136"/>
    </reaction>
</comment>
<evidence type="ECO:0000256" key="1">
    <source>
        <dbReference type="ARBA" id="ARBA00000013"/>
    </source>
</evidence>
<feature type="domain" description="YjeF N-terminal" evidence="22">
    <location>
        <begin position="29"/>
        <end position="222"/>
    </location>
</feature>
<comment type="function">
    <text evidence="17">Catalyzes the dehydration of the S-form of NAD(P)HX at the expense of ADP, which is converted to AMP. Together with NAD(P)HX epimerase, which catalyzes the epimerization of the S- and R-forms, the enzyme allows the repair of both epimers of NAD(P)HX, a damaged form of NAD(P)H that is a result of enzymatic or heat-dependent hydration.</text>
</comment>
<dbReference type="InterPro" id="IPR030677">
    <property type="entry name" value="Nnr"/>
</dbReference>
<feature type="binding site" evidence="18">
    <location>
        <begin position="75"/>
        <end position="79"/>
    </location>
    <ligand>
        <name>(6S)-NADPHX</name>
        <dbReference type="ChEBI" id="CHEBI:64076"/>
    </ligand>
</feature>
<name>A0ABV6JUZ5_9PROT</name>
<dbReference type="HAMAP" id="MF_01965">
    <property type="entry name" value="NADHX_dehydratase"/>
    <property type="match status" value="1"/>
</dbReference>
<evidence type="ECO:0000256" key="18">
    <source>
        <dbReference type="HAMAP-Rule" id="MF_01966"/>
    </source>
</evidence>
<feature type="domain" description="YjeF C-terminal" evidence="21">
    <location>
        <begin position="230"/>
        <end position="491"/>
    </location>
</feature>
<feature type="binding site" evidence="18">
    <location>
        <position position="168"/>
    </location>
    <ligand>
        <name>K(+)</name>
        <dbReference type="ChEBI" id="CHEBI:29103"/>
    </ligand>
</feature>
<evidence type="ECO:0000256" key="2">
    <source>
        <dbReference type="ARBA" id="ARBA00000909"/>
    </source>
</evidence>
<dbReference type="Pfam" id="PF03853">
    <property type="entry name" value="YjeF_N"/>
    <property type="match status" value="1"/>
</dbReference>
<reference evidence="23 24" key="1">
    <citation type="submission" date="2024-09" db="EMBL/GenBank/DDBJ databases">
        <authorList>
            <person name="Sun Q."/>
            <person name="Mori K."/>
        </authorList>
    </citation>
    <scope>NUCLEOTIDE SEQUENCE [LARGE SCALE GENOMIC DNA]</scope>
    <source>
        <strain evidence="23 24">TBRC 5777</strain>
    </source>
</reference>
<keyword evidence="10 17" id="KW-0520">NAD</keyword>
<comment type="similarity">
    <text evidence="18">Belongs to the NnrE/AIBP family.</text>
</comment>
<evidence type="ECO:0000256" key="11">
    <source>
        <dbReference type="ARBA" id="ARBA00023235"/>
    </source>
</evidence>
<comment type="cofactor">
    <cofactor evidence="18 19">
        <name>K(+)</name>
        <dbReference type="ChEBI" id="CHEBI:29103"/>
    </cofactor>
    <text evidence="18 19">Binds 1 potassium ion per subunit.</text>
</comment>
<keyword evidence="9 18" id="KW-0630">Potassium</keyword>
<evidence type="ECO:0000256" key="15">
    <source>
        <dbReference type="ARBA" id="ARBA00048238"/>
    </source>
</evidence>
<feature type="binding site" evidence="18">
    <location>
        <position position="165"/>
    </location>
    <ligand>
        <name>(6S)-NADPHX</name>
        <dbReference type="ChEBI" id="CHEBI:64076"/>
    </ligand>
</feature>
<dbReference type="PROSITE" id="PS51385">
    <property type="entry name" value="YJEF_N"/>
    <property type="match status" value="1"/>
</dbReference>
<feature type="binding site" evidence="17">
    <location>
        <position position="438"/>
    </location>
    <ligand>
        <name>(6S)-NADPHX</name>
        <dbReference type="ChEBI" id="CHEBI:64076"/>
    </ligand>
</feature>
<dbReference type="InterPro" id="IPR036652">
    <property type="entry name" value="YjeF_N_dom_sf"/>
</dbReference>
<dbReference type="Pfam" id="PF01256">
    <property type="entry name" value="Carb_kinase"/>
    <property type="match status" value="1"/>
</dbReference>
<proteinExistence type="inferred from homology"/>
<dbReference type="NCBIfam" id="TIGR00196">
    <property type="entry name" value="yjeF_cterm"/>
    <property type="match status" value="1"/>
</dbReference>
<feature type="binding site" evidence="17">
    <location>
        <begin position="408"/>
        <end position="412"/>
    </location>
    <ligand>
        <name>AMP</name>
        <dbReference type="ChEBI" id="CHEBI:456215"/>
    </ligand>
</feature>
<comment type="catalytic activity">
    <reaction evidence="2 18 19">
        <text>(6R)-NADPHX = (6S)-NADPHX</text>
        <dbReference type="Rhea" id="RHEA:32227"/>
        <dbReference type="ChEBI" id="CHEBI:64076"/>
        <dbReference type="ChEBI" id="CHEBI:64077"/>
        <dbReference type="EC" id="5.1.99.6"/>
    </reaction>
</comment>
<dbReference type="NCBIfam" id="TIGR00197">
    <property type="entry name" value="yjeF_nterm"/>
    <property type="match status" value="1"/>
</dbReference>
<keyword evidence="13" id="KW-0511">Multifunctional enzyme</keyword>
<feature type="region of interest" description="Disordered" evidence="20">
    <location>
        <begin position="1"/>
        <end position="20"/>
    </location>
</feature>
<evidence type="ECO:0000256" key="4">
    <source>
        <dbReference type="ARBA" id="ARBA00009524"/>
    </source>
</evidence>
<dbReference type="Gene3D" id="3.40.1190.20">
    <property type="match status" value="1"/>
</dbReference>
<evidence type="ECO:0000256" key="16">
    <source>
        <dbReference type="ARBA" id="ARBA00049209"/>
    </source>
</evidence>
<comment type="function">
    <text evidence="18">Catalyzes the epimerization of the S- and R-forms of NAD(P)HX, a damaged form of NAD(P)H that is a result of enzymatic or heat-dependent hydration. This is a prerequisite for the S-specific NAD(P)H-hydrate dehydratase to allow the repair of both epimers of NAD(P)HX.</text>
</comment>
<evidence type="ECO:0000256" key="17">
    <source>
        <dbReference type="HAMAP-Rule" id="MF_01965"/>
    </source>
</evidence>
<evidence type="ECO:0000256" key="12">
    <source>
        <dbReference type="ARBA" id="ARBA00023239"/>
    </source>
</evidence>
<feature type="binding site" evidence="17">
    <location>
        <position position="371"/>
    </location>
    <ligand>
        <name>(6S)-NADPHX</name>
        <dbReference type="ChEBI" id="CHEBI:64076"/>
    </ligand>
</feature>
<organism evidence="23 24">
    <name type="scientific">Roseomonas elaeocarpi</name>
    <dbReference type="NCBI Taxonomy" id="907779"/>
    <lineage>
        <taxon>Bacteria</taxon>
        <taxon>Pseudomonadati</taxon>
        <taxon>Pseudomonadota</taxon>
        <taxon>Alphaproteobacteria</taxon>
        <taxon>Acetobacterales</taxon>
        <taxon>Roseomonadaceae</taxon>
        <taxon>Roseomonas</taxon>
    </lineage>
</organism>
<feature type="binding site" evidence="18">
    <location>
        <position position="135"/>
    </location>
    <ligand>
        <name>K(+)</name>
        <dbReference type="ChEBI" id="CHEBI:29103"/>
    </ligand>
</feature>
<evidence type="ECO:0000256" key="19">
    <source>
        <dbReference type="PIRNR" id="PIRNR017184"/>
    </source>
</evidence>
<evidence type="ECO:0000256" key="8">
    <source>
        <dbReference type="ARBA" id="ARBA00022857"/>
    </source>
</evidence>
<gene>
    <name evidence="18" type="primary">nnrE</name>
    <name evidence="17" type="synonym">nnrD</name>
    <name evidence="23" type="ORF">ACFFGY_07805</name>
</gene>
<evidence type="ECO:0000256" key="20">
    <source>
        <dbReference type="SAM" id="MobiDB-lite"/>
    </source>
</evidence>
<comment type="similarity">
    <text evidence="4 19">In the C-terminal section; belongs to the NnrD/CARKD family.</text>
</comment>
<accession>A0ABV6JUZ5</accession>
<evidence type="ECO:0000256" key="9">
    <source>
        <dbReference type="ARBA" id="ARBA00022958"/>
    </source>
</evidence>
<comment type="caution">
    <text evidence="23">The sequence shown here is derived from an EMBL/GenBank/DDBJ whole genome shotgun (WGS) entry which is preliminary data.</text>
</comment>
<evidence type="ECO:0000259" key="22">
    <source>
        <dbReference type="PROSITE" id="PS51385"/>
    </source>
</evidence>
<evidence type="ECO:0000256" key="7">
    <source>
        <dbReference type="ARBA" id="ARBA00022840"/>
    </source>
</evidence>
<evidence type="ECO:0000256" key="13">
    <source>
        <dbReference type="ARBA" id="ARBA00023268"/>
    </source>
</evidence>
<dbReference type="PIRSF" id="PIRSF017184">
    <property type="entry name" value="Nnr"/>
    <property type="match status" value="1"/>
</dbReference>
<dbReference type="Proteomes" id="UP001589865">
    <property type="component" value="Unassembled WGS sequence"/>
</dbReference>
<evidence type="ECO:0000259" key="21">
    <source>
        <dbReference type="PROSITE" id="PS51383"/>
    </source>
</evidence>
<dbReference type="PANTHER" id="PTHR12592:SF0">
    <property type="entry name" value="ATP-DEPENDENT (S)-NAD(P)H-HYDRATE DEHYDRATASE"/>
    <property type="match status" value="1"/>
</dbReference>